<sequence>MPRMTAMQAAIHVLESEGVDLVFGVPGAAILPFYEAMKDSGIQHVLVRHEEGGTHAAEGYTRARAGKIGVCIGTSGPAGTNMVTGLYSAIADSIPILCITGQAPRAKLHKEDFQAVDIAAITKPVTKWSITVMEGAQVPWAFREAFRIMRSGRPGPVHIDLPIDVQKEVIEYDPEVDAPLPVTRPAPNPKAIKKAVDMLLAAERPLIVAGGGVINAEASDLLVELAELTDTPVVPTLMGWGTIADDHPLNAGMVGLQTQHRYGNATFLQSDVVLGIGNRWANRHTGSTDVYRKGRKFIHVDIEPTQIGRVFCPDLGIVADAKLALEALVAEARTRQRPRRSWPEECRVRKSTMLRRTDFDDKPIKPQRVFHEINQAFDRDTQFVTAIGLYQIASGQFQKIYKPRNYIVCGQAGPLGWEISACTGAKLANPEKEVVGVVGDYSFQFLIEELAVAAQYRVPFVMVILNNAYLGLIRQAERGYKMDYQVQLSFENVNAPEIGDYGVDHVKAVEAFGCIAARVFDPAHLGPTLKWAREEARAQRVPVVVEVITERVTNIAMGAEIDQVVEFDEVVNLAVPAPDPAL</sequence>
<dbReference type="FunFam" id="3.40.50.1220:FF:000008">
    <property type="entry name" value="Acetolactate synthase"/>
    <property type="match status" value="1"/>
</dbReference>
<name>A0A2T1HNH3_9HYPH</name>
<dbReference type="Pfam" id="PF02776">
    <property type="entry name" value="TPP_enzyme_N"/>
    <property type="match status" value="1"/>
</dbReference>
<dbReference type="PANTHER" id="PTHR18968">
    <property type="entry name" value="THIAMINE PYROPHOSPHATE ENZYMES"/>
    <property type="match status" value="1"/>
</dbReference>
<dbReference type="InterPro" id="IPR012001">
    <property type="entry name" value="Thiamin_PyroP_enz_TPP-bd_dom"/>
</dbReference>
<organism evidence="7 8">
    <name type="scientific">Alsobacter soli</name>
    <dbReference type="NCBI Taxonomy" id="2109933"/>
    <lineage>
        <taxon>Bacteria</taxon>
        <taxon>Pseudomonadati</taxon>
        <taxon>Pseudomonadota</taxon>
        <taxon>Alphaproteobacteria</taxon>
        <taxon>Hyphomicrobiales</taxon>
        <taxon>Alsobacteraceae</taxon>
        <taxon>Alsobacter</taxon>
    </lineage>
</organism>
<keyword evidence="7" id="KW-0436">Ligase</keyword>
<dbReference type="InterPro" id="IPR045229">
    <property type="entry name" value="TPP_enz"/>
</dbReference>
<dbReference type="Gene3D" id="3.40.50.970">
    <property type="match status" value="2"/>
</dbReference>
<dbReference type="OrthoDB" id="4494979at2"/>
<dbReference type="GO" id="GO:0009028">
    <property type="term" value="F:tartronate-semialdehyde synthase activity"/>
    <property type="evidence" value="ECO:0007669"/>
    <property type="project" value="InterPro"/>
</dbReference>
<evidence type="ECO:0000256" key="2">
    <source>
        <dbReference type="ARBA" id="ARBA00023052"/>
    </source>
</evidence>
<dbReference type="GO" id="GO:0016874">
    <property type="term" value="F:ligase activity"/>
    <property type="evidence" value="ECO:0007669"/>
    <property type="project" value="UniProtKB-KW"/>
</dbReference>
<evidence type="ECO:0000313" key="8">
    <source>
        <dbReference type="Proteomes" id="UP000239772"/>
    </source>
</evidence>
<dbReference type="InterPro" id="IPR029035">
    <property type="entry name" value="DHS-like_NAD/FAD-binding_dom"/>
</dbReference>
<evidence type="ECO:0000256" key="3">
    <source>
        <dbReference type="RuleBase" id="RU362132"/>
    </source>
</evidence>
<dbReference type="InterPro" id="IPR006397">
    <property type="entry name" value="Glyox_carbo_lig"/>
</dbReference>
<feature type="domain" description="Thiamine pyrophosphate enzyme N-terminal TPP-binding" evidence="6">
    <location>
        <begin position="4"/>
        <end position="120"/>
    </location>
</feature>
<dbReference type="RefSeq" id="WP_106339205.1">
    <property type="nucleotide sequence ID" value="NZ_PVZS01000029.1"/>
</dbReference>
<dbReference type="SUPFAM" id="SSF52518">
    <property type="entry name" value="Thiamin diphosphate-binding fold (THDP-binding)"/>
    <property type="match status" value="2"/>
</dbReference>
<dbReference type="GO" id="GO:0030976">
    <property type="term" value="F:thiamine pyrophosphate binding"/>
    <property type="evidence" value="ECO:0007669"/>
    <property type="project" value="InterPro"/>
</dbReference>
<dbReference type="GO" id="GO:0005948">
    <property type="term" value="C:acetolactate synthase complex"/>
    <property type="evidence" value="ECO:0007669"/>
    <property type="project" value="TreeGrafter"/>
</dbReference>
<dbReference type="PANTHER" id="PTHR18968:SF14">
    <property type="entry name" value="GLYOXYLATE CARBOLIGASE"/>
    <property type="match status" value="1"/>
</dbReference>
<feature type="domain" description="Thiamine pyrophosphate enzyme TPP-binding" evidence="5">
    <location>
        <begin position="387"/>
        <end position="547"/>
    </location>
</feature>
<dbReference type="FunFam" id="3.40.50.970:FF:000007">
    <property type="entry name" value="Acetolactate synthase"/>
    <property type="match status" value="1"/>
</dbReference>
<protein>
    <submittedName>
        <fullName evidence="7">Glyoxylate carboligase</fullName>
    </submittedName>
</protein>
<dbReference type="SUPFAM" id="SSF52467">
    <property type="entry name" value="DHS-like NAD/FAD-binding domain"/>
    <property type="match status" value="1"/>
</dbReference>
<dbReference type="AlphaFoldDB" id="A0A2T1HNH3"/>
<dbReference type="NCBIfam" id="NF008431">
    <property type="entry name" value="PRK11269.1"/>
    <property type="match status" value="1"/>
</dbReference>
<proteinExistence type="inferred from homology"/>
<reference evidence="8" key="1">
    <citation type="submission" date="2018-03" db="EMBL/GenBank/DDBJ databases">
        <authorList>
            <person name="Sun L."/>
            <person name="Liu H."/>
            <person name="Chen W."/>
            <person name="Huang K."/>
            <person name="Liu W."/>
            <person name="Gao X."/>
        </authorList>
    </citation>
    <scope>NUCLEOTIDE SEQUENCE [LARGE SCALE GENOMIC DNA]</scope>
    <source>
        <strain evidence="8">SH9</strain>
    </source>
</reference>
<evidence type="ECO:0000256" key="1">
    <source>
        <dbReference type="ARBA" id="ARBA00007812"/>
    </source>
</evidence>
<comment type="similarity">
    <text evidence="1 3">Belongs to the TPP enzyme family.</text>
</comment>
<dbReference type="GO" id="GO:0050660">
    <property type="term" value="F:flavin adenine dinucleotide binding"/>
    <property type="evidence" value="ECO:0007669"/>
    <property type="project" value="TreeGrafter"/>
</dbReference>
<dbReference type="InterPro" id="IPR029061">
    <property type="entry name" value="THDP-binding"/>
</dbReference>
<evidence type="ECO:0000313" key="7">
    <source>
        <dbReference type="EMBL" id="PSC03204.1"/>
    </source>
</evidence>
<dbReference type="NCBIfam" id="TIGR01504">
    <property type="entry name" value="glyox_carbo_lig"/>
    <property type="match status" value="1"/>
</dbReference>
<dbReference type="EMBL" id="PVZS01000029">
    <property type="protein sequence ID" value="PSC03204.1"/>
    <property type="molecule type" value="Genomic_DNA"/>
</dbReference>
<dbReference type="GO" id="GO:0009097">
    <property type="term" value="P:isoleucine biosynthetic process"/>
    <property type="evidence" value="ECO:0007669"/>
    <property type="project" value="TreeGrafter"/>
</dbReference>
<dbReference type="Pfam" id="PF00205">
    <property type="entry name" value="TPP_enzyme_M"/>
    <property type="match status" value="1"/>
</dbReference>
<dbReference type="GO" id="GO:0009436">
    <property type="term" value="P:glyoxylate catabolic process"/>
    <property type="evidence" value="ECO:0007669"/>
    <property type="project" value="InterPro"/>
</dbReference>
<feature type="domain" description="Thiamine pyrophosphate enzyme central" evidence="4">
    <location>
        <begin position="192"/>
        <end position="328"/>
    </location>
</feature>
<dbReference type="CDD" id="cd07035">
    <property type="entry name" value="TPP_PYR_POX_like"/>
    <property type="match status" value="1"/>
</dbReference>
<evidence type="ECO:0000259" key="5">
    <source>
        <dbReference type="Pfam" id="PF02775"/>
    </source>
</evidence>
<dbReference type="InterPro" id="IPR011766">
    <property type="entry name" value="TPP_enzyme_TPP-bd"/>
</dbReference>
<keyword evidence="8" id="KW-1185">Reference proteome</keyword>
<accession>A0A2T1HNH3</accession>
<evidence type="ECO:0000259" key="6">
    <source>
        <dbReference type="Pfam" id="PF02776"/>
    </source>
</evidence>
<gene>
    <name evidence="7" type="ORF">SLNSH_19870</name>
</gene>
<dbReference type="InterPro" id="IPR012000">
    <property type="entry name" value="Thiamin_PyroP_enz_cen_dom"/>
</dbReference>
<comment type="caution">
    <text evidence="7">The sequence shown here is derived from an EMBL/GenBank/DDBJ whole genome shotgun (WGS) entry which is preliminary data.</text>
</comment>
<keyword evidence="2 3" id="KW-0786">Thiamine pyrophosphate</keyword>
<dbReference type="Proteomes" id="UP000239772">
    <property type="component" value="Unassembled WGS sequence"/>
</dbReference>
<evidence type="ECO:0000259" key="4">
    <source>
        <dbReference type="Pfam" id="PF00205"/>
    </source>
</evidence>
<dbReference type="Pfam" id="PF02775">
    <property type="entry name" value="TPP_enzyme_C"/>
    <property type="match status" value="1"/>
</dbReference>
<dbReference type="GO" id="GO:0009099">
    <property type="term" value="P:L-valine biosynthetic process"/>
    <property type="evidence" value="ECO:0007669"/>
    <property type="project" value="TreeGrafter"/>
</dbReference>
<dbReference type="Gene3D" id="3.40.50.1220">
    <property type="entry name" value="TPP-binding domain"/>
    <property type="match status" value="1"/>
</dbReference>
<dbReference type="GO" id="GO:0000287">
    <property type="term" value="F:magnesium ion binding"/>
    <property type="evidence" value="ECO:0007669"/>
    <property type="project" value="InterPro"/>
</dbReference>